<evidence type="ECO:0000313" key="12">
    <source>
        <dbReference type="EMBL" id="KAG4423950.1"/>
    </source>
</evidence>
<keyword evidence="5 11" id="KW-0375">Hydrogen ion transport</keyword>
<evidence type="ECO:0000256" key="3">
    <source>
        <dbReference type="ARBA" id="ARBA00022448"/>
    </source>
</evidence>
<keyword evidence="6 11" id="KW-0999">Mitochondrion inner membrane</keyword>
<comment type="similarity">
    <text evidence="2 11">Belongs to the ATPase e subunit family.</text>
</comment>
<protein>
    <recommendedName>
        <fullName evidence="11">ATP synthase F(0) complex subunit e, mitochondrial</fullName>
    </recommendedName>
</protein>
<evidence type="ECO:0000313" key="13">
    <source>
        <dbReference type="Proteomes" id="UP000664132"/>
    </source>
</evidence>
<dbReference type="AlphaFoldDB" id="A0A8H8BTW4"/>
<keyword evidence="9" id="KW-0472">Membrane</keyword>
<comment type="caution">
    <text evidence="12">The sequence shown here is derived from an EMBL/GenBank/DDBJ whole genome shotgun (WGS) entry which is preliminary data.</text>
</comment>
<keyword evidence="4 11" id="KW-0138">CF(0)</keyword>
<keyword evidence="8 11" id="KW-0496">Mitochondrion</keyword>
<gene>
    <name evidence="12" type="ORF">IFR04_002945</name>
</gene>
<proteinExistence type="inferred from homology"/>
<keyword evidence="7 11" id="KW-0406">Ion transport</keyword>
<dbReference type="GO" id="GO:0015078">
    <property type="term" value="F:proton transmembrane transporter activity"/>
    <property type="evidence" value="ECO:0007669"/>
    <property type="project" value="InterPro"/>
</dbReference>
<evidence type="ECO:0000256" key="11">
    <source>
        <dbReference type="RuleBase" id="RU367005"/>
    </source>
</evidence>
<evidence type="ECO:0000256" key="9">
    <source>
        <dbReference type="ARBA" id="ARBA00023136"/>
    </source>
</evidence>
<reference evidence="12" key="1">
    <citation type="submission" date="2021-02" db="EMBL/GenBank/DDBJ databases">
        <title>Genome sequence Cadophora malorum strain M34.</title>
        <authorList>
            <person name="Stefanovic E."/>
            <person name="Vu D."/>
            <person name="Scully C."/>
            <person name="Dijksterhuis J."/>
            <person name="Roader J."/>
            <person name="Houbraken J."/>
        </authorList>
    </citation>
    <scope>NUCLEOTIDE SEQUENCE</scope>
    <source>
        <strain evidence="12">M34</strain>
    </source>
</reference>
<name>A0A8H8BTW4_9HELO</name>
<organism evidence="12 13">
    <name type="scientific">Cadophora malorum</name>
    <dbReference type="NCBI Taxonomy" id="108018"/>
    <lineage>
        <taxon>Eukaryota</taxon>
        <taxon>Fungi</taxon>
        <taxon>Dikarya</taxon>
        <taxon>Ascomycota</taxon>
        <taxon>Pezizomycotina</taxon>
        <taxon>Leotiomycetes</taxon>
        <taxon>Helotiales</taxon>
        <taxon>Ploettnerulaceae</taxon>
        <taxon>Cadophora</taxon>
    </lineage>
</organism>
<dbReference type="GO" id="GO:0015986">
    <property type="term" value="P:proton motive force-driven ATP synthesis"/>
    <property type="evidence" value="ECO:0007669"/>
    <property type="project" value="InterPro"/>
</dbReference>
<evidence type="ECO:0000256" key="8">
    <source>
        <dbReference type="ARBA" id="ARBA00023128"/>
    </source>
</evidence>
<dbReference type="EMBL" id="JAFJYH010000027">
    <property type="protein sequence ID" value="KAG4423950.1"/>
    <property type="molecule type" value="Genomic_DNA"/>
</dbReference>
<keyword evidence="10 11" id="KW-0066">ATP synthesis</keyword>
<keyword evidence="3 11" id="KW-0813">Transport</keyword>
<evidence type="ECO:0000256" key="10">
    <source>
        <dbReference type="ARBA" id="ARBA00023310"/>
    </source>
</evidence>
<dbReference type="InterPro" id="IPR008386">
    <property type="entry name" value="ATP_synth_F0_esu_mt"/>
</dbReference>
<evidence type="ECO:0000256" key="4">
    <source>
        <dbReference type="ARBA" id="ARBA00022547"/>
    </source>
</evidence>
<evidence type="ECO:0000256" key="1">
    <source>
        <dbReference type="ARBA" id="ARBA00004273"/>
    </source>
</evidence>
<keyword evidence="13" id="KW-1185">Reference proteome</keyword>
<dbReference type="Proteomes" id="UP000664132">
    <property type="component" value="Unassembled WGS sequence"/>
</dbReference>
<comment type="subunit">
    <text evidence="11">F-type ATPases have 2 components, CF(1) - the catalytic core - and CF(0) - the membrane proton channel. CF(1) and CF(0) have multiple subunits.</text>
</comment>
<dbReference type="GO" id="GO:0045259">
    <property type="term" value="C:proton-transporting ATP synthase complex"/>
    <property type="evidence" value="ECO:0007669"/>
    <property type="project" value="UniProtKB-UniRule"/>
</dbReference>
<dbReference type="GO" id="GO:0005743">
    <property type="term" value="C:mitochondrial inner membrane"/>
    <property type="evidence" value="ECO:0007669"/>
    <property type="project" value="UniProtKB-SubCell"/>
</dbReference>
<comment type="subcellular location">
    <subcellularLocation>
        <location evidence="1 11">Mitochondrion inner membrane</location>
    </subcellularLocation>
</comment>
<evidence type="ECO:0000256" key="5">
    <source>
        <dbReference type="ARBA" id="ARBA00022781"/>
    </source>
</evidence>
<dbReference type="OrthoDB" id="2125027at2759"/>
<accession>A0A8H8BTW4</accession>
<dbReference type="Pfam" id="PF05680">
    <property type="entry name" value="ATP-synt_E"/>
    <property type="match status" value="1"/>
</dbReference>
<evidence type="ECO:0000256" key="7">
    <source>
        <dbReference type="ARBA" id="ARBA00023065"/>
    </source>
</evidence>
<sequence length="94" mass="10069">MASTGVNVLRYSALGAGIFYGIYHQAKLSSASKLAAINREYEHKQSLINQAKAEFSKKNAPASAKTASGGIISDPNDSRFDLEAYLNDLDAKTS</sequence>
<evidence type="ECO:0000256" key="2">
    <source>
        <dbReference type="ARBA" id="ARBA00007333"/>
    </source>
</evidence>
<comment type="function">
    <text evidence="11">Subunit e, of the mitochondrial membrane ATP synthase complex (F(1)F(0) ATP synthase or Complex V) that produces ATP from ADP in the presence of a proton gradient across the membrane which is generated by electron transport complexes of the respiratory chain. ATP synthase complex consist of a soluble F(1) head domain - the catalytic core - and a membrane F(1) domain - the membrane proton channel. These two domains are linked by a central stalk rotating inside the F(1) region and a stationary peripheral stalk. During catalysis, ATP synthesis in the catalytic domain of F(1) is coupled via a rotary mechanism of the central stalk subunits to proton translocation. In vivo, can only synthesize ATP although its ATP hydrolase activity can be activated artificially in vitro. Part of the complex F(0) domain.</text>
</comment>
<evidence type="ECO:0000256" key="6">
    <source>
        <dbReference type="ARBA" id="ARBA00022792"/>
    </source>
</evidence>